<dbReference type="InterPro" id="IPR043504">
    <property type="entry name" value="Peptidase_S1_PA_chymotrypsin"/>
</dbReference>
<evidence type="ECO:0000256" key="1">
    <source>
        <dbReference type="ARBA" id="ARBA00010491"/>
    </source>
</evidence>
<evidence type="ECO:0000256" key="4">
    <source>
        <dbReference type="ARBA" id="ARBA00022729"/>
    </source>
</evidence>
<organism evidence="6">
    <name type="scientific">bioreactor metagenome</name>
    <dbReference type="NCBI Taxonomy" id="1076179"/>
    <lineage>
        <taxon>unclassified sequences</taxon>
        <taxon>metagenomes</taxon>
        <taxon>ecological metagenomes</taxon>
    </lineage>
</organism>
<dbReference type="GO" id="GO:0006508">
    <property type="term" value="P:proteolysis"/>
    <property type="evidence" value="ECO:0007669"/>
    <property type="project" value="UniProtKB-KW"/>
</dbReference>
<reference evidence="6" key="1">
    <citation type="submission" date="2019-08" db="EMBL/GenBank/DDBJ databases">
        <authorList>
            <person name="Kucharzyk K."/>
            <person name="Murdoch R.W."/>
            <person name="Higgins S."/>
            <person name="Loffler F."/>
        </authorList>
    </citation>
    <scope>NUCLEOTIDE SEQUENCE</scope>
</reference>
<dbReference type="InterPro" id="IPR019500">
    <property type="entry name" value="Pep_S46"/>
</dbReference>
<keyword evidence="4" id="KW-0732">Signal</keyword>
<dbReference type="SUPFAM" id="SSF50494">
    <property type="entry name" value="Trypsin-like serine proteases"/>
    <property type="match status" value="1"/>
</dbReference>
<proteinExistence type="inferred from homology"/>
<comment type="similarity">
    <text evidence="1">Belongs to the peptidase S46 family.</text>
</comment>
<dbReference type="Gene3D" id="2.40.10.10">
    <property type="entry name" value="Trypsin-like serine proteases"/>
    <property type="match status" value="1"/>
</dbReference>
<comment type="caution">
    <text evidence="6">The sequence shown here is derived from an EMBL/GenBank/DDBJ whole genome shotgun (WGS) entry which is preliminary data.</text>
</comment>
<evidence type="ECO:0000256" key="5">
    <source>
        <dbReference type="ARBA" id="ARBA00022801"/>
    </source>
</evidence>
<keyword evidence="5 6" id="KW-0378">Hydrolase</keyword>
<evidence type="ECO:0000313" key="6">
    <source>
        <dbReference type="EMBL" id="MPN06819.1"/>
    </source>
</evidence>
<gene>
    <name evidence="6" type="primary">dapb2</name>
    <name evidence="6" type="ORF">SDC9_154076</name>
</gene>
<accession>A0A645F054</accession>
<dbReference type="EMBL" id="VSSQ01052763">
    <property type="protein sequence ID" value="MPN06819.1"/>
    <property type="molecule type" value="Genomic_DNA"/>
</dbReference>
<evidence type="ECO:0000256" key="3">
    <source>
        <dbReference type="ARBA" id="ARBA00022670"/>
    </source>
</evidence>
<evidence type="ECO:0000256" key="2">
    <source>
        <dbReference type="ARBA" id="ARBA00022438"/>
    </source>
</evidence>
<dbReference type="GO" id="GO:0070009">
    <property type="term" value="F:serine-type aminopeptidase activity"/>
    <property type="evidence" value="ECO:0007669"/>
    <property type="project" value="InterPro"/>
</dbReference>
<dbReference type="InterPro" id="IPR009003">
    <property type="entry name" value="Peptidase_S1_PA"/>
</dbReference>
<dbReference type="GO" id="GO:0008239">
    <property type="term" value="F:dipeptidyl-peptidase activity"/>
    <property type="evidence" value="ECO:0007669"/>
    <property type="project" value="InterPro"/>
</dbReference>
<dbReference type="Pfam" id="PF10459">
    <property type="entry name" value="Peptidase_S46"/>
    <property type="match status" value="1"/>
</dbReference>
<dbReference type="EC" id="3.4.14.-" evidence="6"/>
<sequence length="128" mass="13965">MEDGKAIPFQTTYQGLYDRCEEHRNQPPFDLPGRWKTSQERIKLSVPYNFVSTADIIGGNSGSPVVNKAGEFVGIIFDGNIHSLVAGIAYDEEQSRAVAVHSAGIIEALQSVYNAGDLVKEIRSGQLP</sequence>
<keyword evidence="2 6" id="KW-0031">Aminopeptidase</keyword>
<dbReference type="AlphaFoldDB" id="A0A645F054"/>
<name>A0A645F054_9ZZZZ</name>
<keyword evidence="3" id="KW-0645">Protease</keyword>
<protein>
    <submittedName>
        <fullName evidence="6">Dipeptidyl aminopeptidase BII</fullName>
        <ecNumber evidence="6">3.4.14.-</ecNumber>
    </submittedName>
</protein>
<dbReference type="PANTHER" id="PTHR38469">
    <property type="entry name" value="PERIPLASMIC PEPTIDASE SUBFAMILY S1B"/>
    <property type="match status" value="1"/>
</dbReference>
<dbReference type="PANTHER" id="PTHR38469:SF1">
    <property type="entry name" value="PERIPLASMIC PEPTIDASE SUBFAMILY S1B"/>
    <property type="match status" value="1"/>
</dbReference>